<accession>S7ZMP1</accession>
<reference evidence="2 3" key="1">
    <citation type="journal article" date="2013" name="PLoS ONE">
        <title>Genomic and secretomic analyses reveal unique features of the lignocellulolytic enzyme system of Penicillium decumbens.</title>
        <authorList>
            <person name="Liu G."/>
            <person name="Zhang L."/>
            <person name="Wei X."/>
            <person name="Zou G."/>
            <person name="Qin Y."/>
            <person name="Ma L."/>
            <person name="Li J."/>
            <person name="Zheng H."/>
            <person name="Wang S."/>
            <person name="Wang C."/>
            <person name="Xun L."/>
            <person name="Zhao G.-P."/>
            <person name="Zhou Z."/>
            <person name="Qu Y."/>
        </authorList>
    </citation>
    <scope>NUCLEOTIDE SEQUENCE [LARGE SCALE GENOMIC DNA]</scope>
    <source>
        <strain evidence="3">114-2 / CGMCC 5302</strain>
    </source>
</reference>
<feature type="signal peptide" evidence="1">
    <location>
        <begin position="1"/>
        <end position="24"/>
    </location>
</feature>
<dbReference type="PhylomeDB" id="S7ZMP1"/>
<dbReference type="EMBL" id="KB644413">
    <property type="protein sequence ID" value="EPS31624.1"/>
    <property type="molecule type" value="Genomic_DNA"/>
</dbReference>
<dbReference type="AlphaFoldDB" id="S7ZMP1"/>
<keyword evidence="3" id="KW-1185">Reference proteome</keyword>
<keyword evidence="1" id="KW-0732">Signal</keyword>
<evidence type="ECO:0000256" key="1">
    <source>
        <dbReference type="SAM" id="SignalP"/>
    </source>
</evidence>
<name>S7ZMP1_PENO1</name>
<evidence type="ECO:0000313" key="2">
    <source>
        <dbReference type="EMBL" id="EPS31624.1"/>
    </source>
</evidence>
<dbReference type="OrthoDB" id="3507521at2759"/>
<feature type="chain" id="PRO_5004559940" evidence="1">
    <location>
        <begin position="25"/>
        <end position="235"/>
    </location>
</feature>
<evidence type="ECO:0000313" key="3">
    <source>
        <dbReference type="Proteomes" id="UP000019376"/>
    </source>
</evidence>
<organism evidence="2 3">
    <name type="scientific">Penicillium oxalicum (strain 114-2 / CGMCC 5302)</name>
    <name type="common">Penicillium decumbens</name>
    <dbReference type="NCBI Taxonomy" id="933388"/>
    <lineage>
        <taxon>Eukaryota</taxon>
        <taxon>Fungi</taxon>
        <taxon>Dikarya</taxon>
        <taxon>Ascomycota</taxon>
        <taxon>Pezizomycotina</taxon>
        <taxon>Eurotiomycetes</taxon>
        <taxon>Eurotiomycetidae</taxon>
        <taxon>Eurotiales</taxon>
        <taxon>Aspergillaceae</taxon>
        <taxon>Penicillium</taxon>
    </lineage>
</organism>
<dbReference type="Pfam" id="PF19535">
    <property type="entry name" value="DUF6060"/>
    <property type="match status" value="1"/>
</dbReference>
<sequence length="235" mass="25326">MRSVQVDRWLFLSTLVFLGRPSLAESVTPSAHGECSVFEWDHQDAVLQYADPMQVSGAKYCANSKDKSQDVTCPLVAEGDAQFKSHTNVTAFHNATLYTQLVEKAVSAATLAMPAPYFNDTVYAPIDQKRSLEGGQAGYINFTALEFCYTGTLANCRGSIKSSTIGKFCAPVWSTDGDDVEVPGFYTVQTIPKDNVGNYGDPYARQSSSDALSSSQIQDGFLVAGLAVSFAAILV</sequence>
<dbReference type="Proteomes" id="UP000019376">
    <property type="component" value="Unassembled WGS sequence"/>
</dbReference>
<proteinExistence type="predicted"/>
<dbReference type="InterPro" id="IPR045702">
    <property type="entry name" value="DUF6060"/>
</dbReference>
<dbReference type="HOGENOM" id="CLU_1180567_0_0_1"/>
<gene>
    <name evidence="2" type="ORF">PDE_06579</name>
</gene>
<protein>
    <submittedName>
        <fullName evidence="2">Uncharacterized protein</fullName>
    </submittedName>
</protein>